<accession>A0A0L8IHW1</accession>
<gene>
    <name evidence="1" type="ORF">OCBIM_22010613mg</name>
</gene>
<dbReference type="AlphaFoldDB" id="A0A0L8IHW1"/>
<organism evidence="1">
    <name type="scientific">Octopus bimaculoides</name>
    <name type="common">California two-spotted octopus</name>
    <dbReference type="NCBI Taxonomy" id="37653"/>
    <lineage>
        <taxon>Eukaryota</taxon>
        <taxon>Metazoa</taxon>
        <taxon>Spiralia</taxon>
        <taxon>Lophotrochozoa</taxon>
        <taxon>Mollusca</taxon>
        <taxon>Cephalopoda</taxon>
        <taxon>Coleoidea</taxon>
        <taxon>Octopodiformes</taxon>
        <taxon>Octopoda</taxon>
        <taxon>Incirrata</taxon>
        <taxon>Octopodidae</taxon>
        <taxon>Octopus</taxon>
    </lineage>
</organism>
<dbReference type="EMBL" id="KQ415669">
    <property type="protein sequence ID" value="KOG01051.1"/>
    <property type="molecule type" value="Genomic_DNA"/>
</dbReference>
<name>A0A0L8IHW1_OCTBM</name>
<reference evidence="1" key="1">
    <citation type="submission" date="2015-07" db="EMBL/GenBank/DDBJ databases">
        <title>MeaNS - Measles Nucleotide Surveillance Program.</title>
        <authorList>
            <person name="Tran T."/>
            <person name="Druce J."/>
        </authorList>
    </citation>
    <scope>NUCLEOTIDE SEQUENCE</scope>
    <source>
        <strain evidence="1">UCB-OBI-ISO-001</strain>
        <tissue evidence="1">Gonad</tissue>
    </source>
</reference>
<sequence length="49" mass="6086">MLMDLLCVTFSQIYNIFFWDTTSLLMEWFLQIFHGPYLRMKSREKWACM</sequence>
<proteinExistence type="predicted"/>
<evidence type="ECO:0000313" key="1">
    <source>
        <dbReference type="EMBL" id="KOG01051.1"/>
    </source>
</evidence>
<protein>
    <submittedName>
        <fullName evidence="1">Uncharacterized protein</fullName>
    </submittedName>
</protein>